<evidence type="ECO:0000313" key="7">
    <source>
        <dbReference type="EMBL" id="KAF5799323.1"/>
    </source>
</evidence>
<evidence type="ECO:0000313" key="8">
    <source>
        <dbReference type="EMBL" id="OTG20682.1"/>
    </source>
</evidence>
<dbReference type="SUPFAM" id="SSF48264">
    <property type="entry name" value="Cytochrome P450"/>
    <property type="match status" value="1"/>
</dbReference>
<keyword evidence="5" id="KW-0560">Oxidoreductase</keyword>
<dbReference type="Gramene" id="mRNA:HanXRQr2_Chr07g0303231">
    <property type="protein sequence ID" value="CDS:HanXRQr2_Chr07g0303231.1"/>
    <property type="gene ID" value="HanXRQr2_Chr07g0303231"/>
</dbReference>
<dbReference type="InterPro" id="IPR036396">
    <property type="entry name" value="Cyt_P450_sf"/>
</dbReference>
<dbReference type="STRING" id="4232.A0A251UD26"/>
<comment type="subcellular location">
    <subcellularLocation>
        <location evidence="1">Membrane</location>
        <topology evidence="1">Single-pass membrane protein</topology>
    </subcellularLocation>
</comment>
<organism evidence="8 9">
    <name type="scientific">Helianthus annuus</name>
    <name type="common">Common sunflower</name>
    <dbReference type="NCBI Taxonomy" id="4232"/>
    <lineage>
        <taxon>Eukaryota</taxon>
        <taxon>Viridiplantae</taxon>
        <taxon>Streptophyta</taxon>
        <taxon>Embryophyta</taxon>
        <taxon>Tracheophyta</taxon>
        <taxon>Spermatophyta</taxon>
        <taxon>Magnoliopsida</taxon>
        <taxon>eudicotyledons</taxon>
        <taxon>Gunneridae</taxon>
        <taxon>Pentapetalae</taxon>
        <taxon>asterids</taxon>
        <taxon>campanulids</taxon>
        <taxon>Asterales</taxon>
        <taxon>Asteraceae</taxon>
        <taxon>Asteroideae</taxon>
        <taxon>Heliantheae alliance</taxon>
        <taxon>Heliantheae</taxon>
        <taxon>Helianthus</taxon>
    </lineage>
</organism>
<evidence type="ECO:0000256" key="3">
    <source>
        <dbReference type="ARBA" id="ARBA00022692"/>
    </source>
</evidence>
<protein>
    <submittedName>
        <fullName evidence="7">Cytochrome P450 superfamily</fullName>
    </submittedName>
    <submittedName>
        <fullName evidence="8">Putative cytochrome P450</fullName>
    </submittedName>
</protein>
<dbReference type="PANTHER" id="PTHR47956:SF28">
    <property type="entry name" value="EUPATOLIDE SYNTHASE"/>
    <property type="match status" value="1"/>
</dbReference>
<dbReference type="GO" id="GO:0016020">
    <property type="term" value="C:membrane"/>
    <property type="evidence" value="ECO:0007669"/>
    <property type="project" value="UniProtKB-SubCell"/>
</dbReference>
<evidence type="ECO:0000256" key="4">
    <source>
        <dbReference type="ARBA" id="ARBA00022989"/>
    </source>
</evidence>
<accession>A0A251UD26</accession>
<evidence type="ECO:0000256" key="2">
    <source>
        <dbReference type="ARBA" id="ARBA00010617"/>
    </source>
</evidence>
<keyword evidence="4" id="KW-1133">Transmembrane helix</keyword>
<reference evidence="7" key="3">
    <citation type="submission" date="2020-06" db="EMBL/GenBank/DDBJ databases">
        <title>Helianthus annuus Genome sequencing and assembly Release 2.</title>
        <authorList>
            <person name="Gouzy J."/>
            <person name="Langlade N."/>
            <person name="Munos S."/>
        </authorList>
    </citation>
    <scope>NUCLEOTIDE SEQUENCE</scope>
    <source>
        <tissue evidence="7">Leaves</tissue>
    </source>
</reference>
<dbReference type="GO" id="GO:0005506">
    <property type="term" value="F:iron ion binding"/>
    <property type="evidence" value="ECO:0007669"/>
    <property type="project" value="InterPro"/>
</dbReference>
<comment type="similarity">
    <text evidence="2">Belongs to the cytochrome P450 family.</text>
</comment>
<evidence type="ECO:0000256" key="5">
    <source>
        <dbReference type="ARBA" id="ARBA00023002"/>
    </source>
</evidence>
<dbReference type="InParanoid" id="A0A251UD26"/>
<dbReference type="AlphaFoldDB" id="A0A251UD26"/>
<dbReference type="GO" id="GO:0020037">
    <property type="term" value="F:heme binding"/>
    <property type="evidence" value="ECO:0007669"/>
    <property type="project" value="InterPro"/>
</dbReference>
<name>A0A251UD26_HELAN</name>
<gene>
    <name evidence="8" type="ORF">HannXRQ_Chr07g0195781</name>
    <name evidence="7" type="ORF">HanXRQr2_Chr07g0303231</name>
</gene>
<dbReference type="Gene3D" id="1.10.630.10">
    <property type="entry name" value="Cytochrome P450"/>
    <property type="match status" value="1"/>
</dbReference>
<keyword evidence="9" id="KW-1185">Reference proteome</keyword>
<keyword evidence="6" id="KW-0472">Membrane</keyword>
<dbReference type="OMA" id="KCPHTIS"/>
<evidence type="ECO:0000256" key="1">
    <source>
        <dbReference type="ARBA" id="ARBA00004167"/>
    </source>
</evidence>
<keyword evidence="3" id="KW-0812">Transmembrane</keyword>
<sequence>MRLSSIQKGLRSLRLILRWSRLGGGGRSCPAMNTAPATVEFVLANLLYWFDWEVPDGVKNEDLNMQEEGTLVLRKKVPLCLVPTNYIWDD</sequence>
<proteinExistence type="inferred from homology"/>
<dbReference type="PANTHER" id="PTHR47956">
    <property type="entry name" value="CYTOCHROME P450 71B11-RELATED"/>
    <property type="match status" value="1"/>
</dbReference>
<evidence type="ECO:0000256" key="6">
    <source>
        <dbReference type="ARBA" id="ARBA00023136"/>
    </source>
</evidence>
<dbReference type="EMBL" id="CM007896">
    <property type="protein sequence ID" value="OTG20682.1"/>
    <property type="molecule type" value="Genomic_DNA"/>
</dbReference>
<reference evidence="7 9" key="1">
    <citation type="journal article" date="2017" name="Nature">
        <title>The sunflower genome provides insights into oil metabolism, flowering and Asterid evolution.</title>
        <authorList>
            <person name="Badouin H."/>
            <person name="Gouzy J."/>
            <person name="Grassa C.J."/>
            <person name="Murat F."/>
            <person name="Staton S.E."/>
            <person name="Cottret L."/>
            <person name="Lelandais-Briere C."/>
            <person name="Owens G.L."/>
            <person name="Carrere S."/>
            <person name="Mayjonade B."/>
            <person name="Legrand L."/>
            <person name="Gill N."/>
            <person name="Kane N.C."/>
            <person name="Bowers J.E."/>
            <person name="Hubner S."/>
            <person name="Bellec A."/>
            <person name="Berard A."/>
            <person name="Berges H."/>
            <person name="Blanchet N."/>
            <person name="Boniface M.C."/>
            <person name="Brunel D."/>
            <person name="Catrice O."/>
            <person name="Chaidir N."/>
            <person name="Claudel C."/>
            <person name="Donnadieu C."/>
            <person name="Faraut T."/>
            <person name="Fievet G."/>
            <person name="Helmstetter N."/>
            <person name="King M."/>
            <person name="Knapp S.J."/>
            <person name="Lai Z."/>
            <person name="Le Paslier M.C."/>
            <person name="Lippi Y."/>
            <person name="Lorenzon L."/>
            <person name="Mandel J.R."/>
            <person name="Marage G."/>
            <person name="Marchand G."/>
            <person name="Marquand E."/>
            <person name="Bret-Mestries E."/>
            <person name="Morien E."/>
            <person name="Nambeesan S."/>
            <person name="Nguyen T."/>
            <person name="Pegot-Espagnet P."/>
            <person name="Pouilly N."/>
            <person name="Raftis F."/>
            <person name="Sallet E."/>
            <person name="Schiex T."/>
            <person name="Thomas J."/>
            <person name="Vandecasteele C."/>
            <person name="Vares D."/>
            <person name="Vear F."/>
            <person name="Vautrin S."/>
            <person name="Crespi M."/>
            <person name="Mangin B."/>
            <person name="Burke J.M."/>
            <person name="Salse J."/>
            <person name="Munos S."/>
            <person name="Vincourt P."/>
            <person name="Rieseberg L.H."/>
            <person name="Langlade N.B."/>
        </authorList>
    </citation>
    <scope>NUCLEOTIDE SEQUENCE [LARGE SCALE GENOMIC DNA]</scope>
    <source>
        <strain evidence="9">cv. SF193</strain>
        <tissue evidence="7">Leaves</tissue>
    </source>
</reference>
<reference evidence="8" key="2">
    <citation type="submission" date="2017-02" db="EMBL/GenBank/DDBJ databases">
        <title>Sunflower complete genome.</title>
        <authorList>
            <person name="Langlade N."/>
            <person name="Munos S."/>
        </authorList>
    </citation>
    <scope>NUCLEOTIDE SEQUENCE [LARGE SCALE GENOMIC DNA]</scope>
    <source>
        <tissue evidence="8">Leaves</tissue>
    </source>
</reference>
<evidence type="ECO:0000313" key="9">
    <source>
        <dbReference type="Proteomes" id="UP000215914"/>
    </source>
</evidence>
<dbReference type="GO" id="GO:0016705">
    <property type="term" value="F:oxidoreductase activity, acting on paired donors, with incorporation or reduction of molecular oxygen"/>
    <property type="evidence" value="ECO:0007669"/>
    <property type="project" value="InterPro"/>
</dbReference>
<dbReference type="InterPro" id="IPR050193">
    <property type="entry name" value="Cytochrome_P450_71"/>
</dbReference>
<dbReference type="GO" id="GO:0004497">
    <property type="term" value="F:monooxygenase activity"/>
    <property type="evidence" value="ECO:0007669"/>
    <property type="project" value="InterPro"/>
</dbReference>
<dbReference type="Proteomes" id="UP000215914">
    <property type="component" value="Chromosome 7"/>
</dbReference>
<dbReference type="EMBL" id="MNCJ02000322">
    <property type="protein sequence ID" value="KAF5799323.1"/>
    <property type="molecule type" value="Genomic_DNA"/>
</dbReference>